<accession>A0ABU6JAV2</accession>
<evidence type="ECO:0000313" key="2">
    <source>
        <dbReference type="Proteomes" id="UP001352263"/>
    </source>
</evidence>
<organism evidence="1 2">
    <name type="scientific">Noviherbaspirillum album</name>
    <dbReference type="NCBI Taxonomy" id="3080276"/>
    <lineage>
        <taxon>Bacteria</taxon>
        <taxon>Pseudomonadati</taxon>
        <taxon>Pseudomonadota</taxon>
        <taxon>Betaproteobacteria</taxon>
        <taxon>Burkholderiales</taxon>
        <taxon>Oxalobacteraceae</taxon>
        <taxon>Noviherbaspirillum</taxon>
    </lineage>
</organism>
<evidence type="ECO:0000313" key="1">
    <source>
        <dbReference type="EMBL" id="MEC4720766.1"/>
    </source>
</evidence>
<name>A0ABU6JAV2_9BURK</name>
<gene>
    <name evidence="1" type="ORF">RY831_16500</name>
</gene>
<proteinExistence type="predicted"/>
<dbReference type="EMBL" id="JAWIIV010000013">
    <property type="protein sequence ID" value="MEC4720766.1"/>
    <property type="molecule type" value="Genomic_DNA"/>
</dbReference>
<sequence>MNSKLEPVLQSIDQAAVADELASVMTAVVSDASAPDSALAGIRRARNESVPPEQRAAVAALQAYGAGCAADVLTAGLEQDASERAASLLTGLEEDSESEVLSLLRTSAESASEFKSRLSLRIASRCAEIVAAEIERDKQGHFTILNEQDAAIFESRREAHRKQRAEAVQGFLASLPSRYPTFGTVLFADIRRQVEREVRERHMRPDIHEAVASMFEAALGNMPESSRDEVARAHQSRH</sequence>
<dbReference type="Proteomes" id="UP001352263">
    <property type="component" value="Unassembled WGS sequence"/>
</dbReference>
<comment type="caution">
    <text evidence="1">The sequence shown here is derived from an EMBL/GenBank/DDBJ whole genome shotgun (WGS) entry which is preliminary data.</text>
</comment>
<keyword evidence="2" id="KW-1185">Reference proteome</keyword>
<reference evidence="1 2" key="1">
    <citation type="submission" date="2023-10" db="EMBL/GenBank/DDBJ databases">
        <title>Noviherbaspirillum sp. CPCC 100848 genome assembly.</title>
        <authorList>
            <person name="Li X.Y."/>
            <person name="Fang X.M."/>
        </authorList>
    </citation>
    <scope>NUCLEOTIDE SEQUENCE [LARGE SCALE GENOMIC DNA]</scope>
    <source>
        <strain evidence="1 2">CPCC 100848</strain>
    </source>
</reference>
<dbReference type="RefSeq" id="WP_326507481.1">
    <property type="nucleotide sequence ID" value="NZ_JAWIIV010000013.1"/>
</dbReference>
<protein>
    <submittedName>
        <fullName evidence="1">Uncharacterized protein</fullName>
    </submittedName>
</protein>